<evidence type="ECO:0000313" key="1">
    <source>
        <dbReference type="EMBL" id="QDT54928.1"/>
    </source>
</evidence>
<sequence length="319" mass="36145">MGKSLPEYLTWLEARPNLIWPKPPVPVPIDADPYVKSLPDIRAVSWCVYGTLLQIHDGRLHHQHPQVLRMQVALQKTIEEFHMWNSMSRKPGQPWEYMLQQYTKLIDEARLVSTKRKGDTPEIDSVKIWRKLIDRLLQNEYEFDQTFYGDVDDLALKVACFFHSMLQGVTATDGAAASLERIAQAGLKQGLIVDGQAFTTVQLEHEFQKINPQAFLAGLIKPELVALSCRFAIRKPSPTLFAIAAEQYRGLGIEPSQVLYISHRLHDDLAVARKHGFRTALFAGDEKVCQVTGEDLRNPEIKPDRLLTELGQVAPMIGI</sequence>
<dbReference type="Proteomes" id="UP000315700">
    <property type="component" value="Chromosome"/>
</dbReference>
<dbReference type="OrthoDB" id="367448at2"/>
<evidence type="ECO:0008006" key="3">
    <source>
        <dbReference type="Google" id="ProtNLM"/>
    </source>
</evidence>
<keyword evidence="2" id="KW-1185">Reference proteome</keyword>
<reference evidence="1 2" key="1">
    <citation type="submission" date="2019-02" db="EMBL/GenBank/DDBJ databases">
        <title>Deep-cultivation of Planctomycetes and their phenomic and genomic characterization uncovers novel biology.</title>
        <authorList>
            <person name="Wiegand S."/>
            <person name="Jogler M."/>
            <person name="Boedeker C."/>
            <person name="Pinto D."/>
            <person name="Vollmers J."/>
            <person name="Rivas-Marin E."/>
            <person name="Kohn T."/>
            <person name="Peeters S.H."/>
            <person name="Heuer A."/>
            <person name="Rast P."/>
            <person name="Oberbeckmann S."/>
            <person name="Bunk B."/>
            <person name="Jeske O."/>
            <person name="Meyerdierks A."/>
            <person name="Storesund J.E."/>
            <person name="Kallscheuer N."/>
            <person name="Luecker S."/>
            <person name="Lage O.M."/>
            <person name="Pohl T."/>
            <person name="Merkel B.J."/>
            <person name="Hornburger P."/>
            <person name="Mueller R.-W."/>
            <person name="Bruemmer F."/>
            <person name="Labrenz M."/>
            <person name="Spormann A.M."/>
            <person name="Op den Camp H."/>
            <person name="Overmann J."/>
            <person name="Amann R."/>
            <person name="Jetten M.S.M."/>
            <person name="Mascher T."/>
            <person name="Medema M.H."/>
            <person name="Devos D.P."/>
            <person name="Kaster A.-K."/>
            <person name="Ovreas L."/>
            <person name="Rohde M."/>
            <person name="Galperin M.Y."/>
            <person name="Jogler C."/>
        </authorList>
    </citation>
    <scope>NUCLEOTIDE SEQUENCE [LARGE SCALE GENOMIC DNA]</scope>
    <source>
        <strain evidence="1 2">Pan44</strain>
    </source>
</reference>
<dbReference type="AlphaFoldDB" id="A0A517SFN1"/>
<dbReference type="Pfam" id="PF13242">
    <property type="entry name" value="Hydrolase_like"/>
    <property type="match status" value="1"/>
</dbReference>
<dbReference type="SUPFAM" id="SSF56784">
    <property type="entry name" value="HAD-like"/>
    <property type="match status" value="1"/>
</dbReference>
<dbReference type="InterPro" id="IPR036412">
    <property type="entry name" value="HAD-like_sf"/>
</dbReference>
<dbReference type="InParanoid" id="A0A517SFN1"/>
<dbReference type="EMBL" id="CP036271">
    <property type="protein sequence ID" value="QDT54928.1"/>
    <property type="molecule type" value="Genomic_DNA"/>
</dbReference>
<dbReference type="KEGG" id="ccos:Pan44_29680"/>
<accession>A0A517SFN1</accession>
<evidence type="ECO:0000313" key="2">
    <source>
        <dbReference type="Proteomes" id="UP000315700"/>
    </source>
</evidence>
<proteinExistence type="predicted"/>
<protein>
    <recommendedName>
        <fullName evidence="3">Phosphoglycolate phosphatase</fullName>
    </recommendedName>
</protein>
<organism evidence="1 2">
    <name type="scientific">Caulifigura coniformis</name>
    <dbReference type="NCBI Taxonomy" id="2527983"/>
    <lineage>
        <taxon>Bacteria</taxon>
        <taxon>Pseudomonadati</taxon>
        <taxon>Planctomycetota</taxon>
        <taxon>Planctomycetia</taxon>
        <taxon>Planctomycetales</taxon>
        <taxon>Planctomycetaceae</taxon>
        <taxon>Caulifigura</taxon>
    </lineage>
</organism>
<dbReference type="InterPro" id="IPR023214">
    <property type="entry name" value="HAD_sf"/>
</dbReference>
<gene>
    <name evidence="1" type="ORF">Pan44_29680</name>
</gene>
<dbReference type="Gene3D" id="3.40.50.1000">
    <property type="entry name" value="HAD superfamily/HAD-like"/>
    <property type="match status" value="1"/>
</dbReference>
<name>A0A517SFN1_9PLAN</name>
<dbReference type="RefSeq" id="WP_145030742.1">
    <property type="nucleotide sequence ID" value="NZ_CP036271.1"/>
</dbReference>